<dbReference type="GO" id="GO:0003677">
    <property type="term" value="F:DNA binding"/>
    <property type="evidence" value="ECO:0007669"/>
    <property type="project" value="UniProtKB-KW"/>
</dbReference>
<dbReference type="Proteomes" id="UP000177682">
    <property type="component" value="Unassembled WGS sequence"/>
</dbReference>
<sequence>MDDLTAEPIIEPIKTVAPPDNLPVLHLAEIPVHLIKPNPWQPRKVFDEQALQELAASIKEHGILQPLVVVPMPDGNYQLIVGERRLRASKIAGLTKVPVVVRDFLEEQKKLELALIENIQRHNLDPIEEAMAYKQLAEEYDLSHEAVAQRVGKGRTTVTNMLRLLNLPLKIQNALSAGTITEGHARPLLALPGMEKQLAMFDLIVRDSMTVRQVEDRIREMLARPKAVRAQRTSSDPEVAALESKLCGKLGTKVKVQKNGESGRIMIEFFSQEELNSFLDKVNRLEQ</sequence>
<dbReference type="FunFam" id="1.10.10.2830:FF:000001">
    <property type="entry name" value="Chromosome partitioning protein ParB"/>
    <property type="match status" value="1"/>
</dbReference>
<evidence type="ECO:0000256" key="2">
    <source>
        <dbReference type="ARBA" id="ARBA00022829"/>
    </source>
</evidence>
<dbReference type="SUPFAM" id="SSF110849">
    <property type="entry name" value="ParB/Sulfiredoxin"/>
    <property type="match status" value="1"/>
</dbReference>
<dbReference type="CDD" id="cd16393">
    <property type="entry name" value="SPO0J_N"/>
    <property type="match status" value="1"/>
</dbReference>
<comment type="similarity">
    <text evidence="1">Belongs to the ParB family.</text>
</comment>
<dbReference type="GO" id="GO:0007059">
    <property type="term" value="P:chromosome segregation"/>
    <property type="evidence" value="ECO:0007669"/>
    <property type="project" value="UniProtKB-KW"/>
</dbReference>
<evidence type="ECO:0000256" key="1">
    <source>
        <dbReference type="ARBA" id="ARBA00006295"/>
    </source>
</evidence>
<comment type="caution">
    <text evidence="5">The sequence shown here is derived from an EMBL/GenBank/DDBJ whole genome shotgun (WGS) entry which is preliminary data.</text>
</comment>
<gene>
    <name evidence="5" type="ORF">A3E29_03045</name>
</gene>
<reference evidence="5 6" key="1">
    <citation type="journal article" date="2016" name="Nat. Commun.">
        <title>Thousands of microbial genomes shed light on interconnected biogeochemical processes in an aquifer system.</title>
        <authorList>
            <person name="Anantharaman K."/>
            <person name="Brown C.T."/>
            <person name="Hug L.A."/>
            <person name="Sharon I."/>
            <person name="Castelle C.J."/>
            <person name="Probst A.J."/>
            <person name="Thomas B.C."/>
            <person name="Singh A."/>
            <person name="Wilkins M.J."/>
            <person name="Karaoz U."/>
            <person name="Brodie E.L."/>
            <person name="Williams K.H."/>
            <person name="Hubbard S.S."/>
            <person name="Banfield J.F."/>
        </authorList>
    </citation>
    <scope>NUCLEOTIDE SEQUENCE [LARGE SCALE GENOMIC DNA]</scope>
</reference>
<dbReference type="PANTHER" id="PTHR33375">
    <property type="entry name" value="CHROMOSOME-PARTITIONING PROTEIN PARB-RELATED"/>
    <property type="match status" value="1"/>
</dbReference>
<dbReference type="Gene3D" id="3.90.1530.30">
    <property type="match status" value="1"/>
</dbReference>
<dbReference type="AlphaFoldDB" id="A0A1F5PK37"/>
<evidence type="ECO:0000313" key="6">
    <source>
        <dbReference type="Proteomes" id="UP000177682"/>
    </source>
</evidence>
<evidence type="ECO:0000259" key="4">
    <source>
        <dbReference type="SMART" id="SM00470"/>
    </source>
</evidence>
<dbReference type="NCBIfam" id="TIGR00180">
    <property type="entry name" value="parB_part"/>
    <property type="match status" value="1"/>
</dbReference>
<keyword evidence="2" id="KW-0159">Chromosome partition</keyword>
<dbReference type="FunFam" id="3.90.1530.30:FF:000001">
    <property type="entry name" value="Chromosome partitioning protein ParB"/>
    <property type="match status" value="1"/>
</dbReference>
<proteinExistence type="inferred from homology"/>
<dbReference type="GO" id="GO:0045881">
    <property type="term" value="P:positive regulation of sporulation resulting in formation of a cellular spore"/>
    <property type="evidence" value="ECO:0007669"/>
    <property type="project" value="TreeGrafter"/>
</dbReference>
<dbReference type="GO" id="GO:0005694">
    <property type="term" value="C:chromosome"/>
    <property type="evidence" value="ECO:0007669"/>
    <property type="project" value="TreeGrafter"/>
</dbReference>
<organism evidence="5 6">
    <name type="scientific">Candidatus Doudnabacteria bacterium RIFCSPHIGHO2_12_FULL_48_16</name>
    <dbReference type="NCBI Taxonomy" id="1817838"/>
    <lineage>
        <taxon>Bacteria</taxon>
        <taxon>Candidatus Doudnaibacteriota</taxon>
    </lineage>
</organism>
<protein>
    <recommendedName>
        <fullName evidence="4">ParB-like N-terminal domain-containing protein</fullName>
    </recommendedName>
</protein>
<dbReference type="InterPro" id="IPR004437">
    <property type="entry name" value="ParB/RepB/Spo0J"/>
</dbReference>
<dbReference type="SMART" id="SM00470">
    <property type="entry name" value="ParB"/>
    <property type="match status" value="1"/>
</dbReference>
<dbReference type="InterPro" id="IPR003115">
    <property type="entry name" value="ParB_N"/>
</dbReference>
<keyword evidence="3" id="KW-0238">DNA-binding</keyword>
<dbReference type="InterPro" id="IPR050336">
    <property type="entry name" value="Chromosome_partition/occlusion"/>
</dbReference>
<dbReference type="InterPro" id="IPR057240">
    <property type="entry name" value="ParB_dimer_C"/>
</dbReference>
<feature type="domain" description="ParB-like N-terminal" evidence="4">
    <location>
        <begin position="28"/>
        <end position="119"/>
    </location>
</feature>
<dbReference type="Gene3D" id="1.10.10.2830">
    <property type="match status" value="1"/>
</dbReference>
<dbReference type="Pfam" id="PF23552">
    <property type="entry name" value="ParB_C"/>
    <property type="match status" value="1"/>
</dbReference>
<dbReference type="PANTHER" id="PTHR33375:SF1">
    <property type="entry name" value="CHROMOSOME-PARTITIONING PROTEIN PARB-RELATED"/>
    <property type="match status" value="1"/>
</dbReference>
<accession>A0A1F5PK37</accession>
<evidence type="ECO:0000313" key="5">
    <source>
        <dbReference type="EMBL" id="OGE90060.1"/>
    </source>
</evidence>
<dbReference type="EMBL" id="MFEY01000007">
    <property type="protein sequence ID" value="OGE90060.1"/>
    <property type="molecule type" value="Genomic_DNA"/>
</dbReference>
<dbReference type="Pfam" id="PF17762">
    <property type="entry name" value="HTH_ParB"/>
    <property type="match status" value="1"/>
</dbReference>
<dbReference type="InterPro" id="IPR041468">
    <property type="entry name" value="HTH_ParB/Spo0J"/>
</dbReference>
<dbReference type="Pfam" id="PF02195">
    <property type="entry name" value="ParB_N"/>
    <property type="match status" value="1"/>
</dbReference>
<evidence type="ECO:0000256" key="3">
    <source>
        <dbReference type="ARBA" id="ARBA00023125"/>
    </source>
</evidence>
<name>A0A1F5PK37_9BACT</name>
<dbReference type="InterPro" id="IPR036086">
    <property type="entry name" value="ParB/Sulfiredoxin_sf"/>
</dbReference>